<dbReference type="EMBL" id="KL585025">
    <property type="protein sequence ID" value="KEQ78414.1"/>
    <property type="molecule type" value="Genomic_DNA"/>
</dbReference>
<keyword evidence="5" id="KW-1185">Reference proteome</keyword>
<dbReference type="Pfam" id="PF00172">
    <property type="entry name" value="Zn_clus"/>
    <property type="match status" value="1"/>
</dbReference>
<protein>
    <recommendedName>
        <fullName evidence="3">Zn(2)-C6 fungal-type domain-containing protein</fullName>
    </recommendedName>
</protein>
<evidence type="ECO:0000313" key="4">
    <source>
        <dbReference type="EMBL" id="KEQ78414.1"/>
    </source>
</evidence>
<keyword evidence="2" id="KW-0539">Nucleus</keyword>
<dbReference type="STRING" id="1043002.A0A074X3Q4"/>
<evidence type="ECO:0000259" key="3">
    <source>
        <dbReference type="PROSITE" id="PS50048"/>
    </source>
</evidence>
<dbReference type="Pfam" id="PF11951">
    <property type="entry name" value="Fungal_trans_2"/>
    <property type="match status" value="1"/>
</dbReference>
<dbReference type="AlphaFoldDB" id="A0A074X3Q4"/>
<dbReference type="InterPro" id="IPR036864">
    <property type="entry name" value="Zn2-C6_fun-type_DNA-bd_sf"/>
</dbReference>
<dbReference type="RefSeq" id="XP_029754601.1">
    <property type="nucleotide sequence ID" value="XM_029901553.1"/>
</dbReference>
<sequence>MSGTRTRSGCMACRRRKKRCDEVKPNCRRCQVSGASCLYPNASGSFNERYLISSALNHYILPSTSAERHFVNLHPRDIARLCLSYDEQTTHPFDTDLTIYGQIPRPLSGNDALVDVSERNLLQYYSEVISASRVYVTGDVNPFRSLTMPFAYTRRGPLLLTILALSAAEMANSGCGQPARLMSNAAVYYDNAINQLQQSLENSYDAEENLLTCVLLSSFEITNGSRPAWLQHLNGAVAIHNHFASSIGRDSALFAYQYFSSRWILLETTMPPGTYPWEKVMAEDSMTFQLLQNLNSMLEQTVDTVPTVAMQNIDNNIGCSLEYLQLINRISILSAMKFHCQADETATEETYELYSTTAMAFDDALKEMVFITRSQDTYIEQSSRCFKLAARVYLRLICLDANLNHLALIEMQNDLVQALRLVINEDQQRRAFPMWPLFIAACASYEDEHRKVVLDMFRTLERKWPIGNITYVRNVTTQIWQSRDLNGHDNNSRRHDWQRLITTFGWKLALS</sequence>
<dbReference type="GO" id="GO:0045944">
    <property type="term" value="P:positive regulation of transcription by RNA polymerase II"/>
    <property type="evidence" value="ECO:0007669"/>
    <property type="project" value="TreeGrafter"/>
</dbReference>
<dbReference type="PROSITE" id="PS50048">
    <property type="entry name" value="ZN2_CY6_FUNGAL_2"/>
    <property type="match status" value="1"/>
</dbReference>
<accession>A0A074X3Q4</accession>
<dbReference type="GeneID" id="40743859"/>
<dbReference type="HOGENOM" id="CLU_015493_3_1_1"/>
<dbReference type="GO" id="GO:0000976">
    <property type="term" value="F:transcription cis-regulatory region binding"/>
    <property type="evidence" value="ECO:0007669"/>
    <property type="project" value="TreeGrafter"/>
</dbReference>
<dbReference type="InterPro" id="IPR021858">
    <property type="entry name" value="Fun_TF"/>
</dbReference>
<organism evidence="4 5">
    <name type="scientific">Aureobasidium pullulans EXF-150</name>
    <dbReference type="NCBI Taxonomy" id="1043002"/>
    <lineage>
        <taxon>Eukaryota</taxon>
        <taxon>Fungi</taxon>
        <taxon>Dikarya</taxon>
        <taxon>Ascomycota</taxon>
        <taxon>Pezizomycotina</taxon>
        <taxon>Dothideomycetes</taxon>
        <taxon>Dothideomycetidae</taxon>
        <taxon>Dothideales</taxon>
        <taxon>Saccotheciaceae</taxon>
        <taxon>Aureobasidium</taxon>
    </lineage>
</organism>
<comment type="subcellular location">
    <subcellularLocation>
        <location evidence="1">Nucleus</location>
    </subcellularLocation>
</comment>
<dbReference type="OrthoDB" id="5333823at2759"/>
<feature type="domain" description="Zn(2)-C6 fungal-type" evidence="3">
    <location>
        <begin position="9"/>
        <end position="39"/>
    </location>
</feature>
<gene>
    <name evidence="4" type="ORF">M438DRAFT_285736</name>
</gene>
<dbReference type="PANTHER" id="PTHR37534:SF49">
    <property type="entry name" value="LYSINE BIOSYNTHESIS REGULATORY PROTEIN LYS14"/>
    <property type="match status" value="1"/>
</dbReference>
<evidence type="ECO:0000256" key="1">
    <source>
        <dbReference type="ARBA" id="ARBA00004123"/>
    </source>
</evidence>
<dbReference type="Gene3D" id="4.10.240.10">
    <property type="entry name" value="Zn(2)-C6 fungal-type DNA-binding domain"/>
    <property type="match status" value="1"/>
</dbReference>
<dbReference type="GO" id="GO:0000981">
    <property type="term" value="F:DNA-binding transcription factor activity, RNA polymerase II-specific"/>
    <property type="evidence" value="ECO:0007669"/>
    <property type="project" value="InterPro"/>
</dbReference>
<reference evidence="4 5" key="1">
    <citation type="journal article" date="2014" name="BMC Genomics">
        <title>Genome sequencing of four Aureobasidium pullulans varieties: biotechnological potential, stress tolerance, and description of new species.</title>
        <authorList>
            <person name="Gostin Ar C."/>
            <person name="Ohm R.A."/>
            <person name="Kogej T."/>
            <person name="Sonjak S."/>
            <person name="Turk M."/>
            <person name="Zajc J."/>
            <person name="Zalar P."/>
            <person name="Grube M."/>
            <person name="Sun H."/>
            <person name="Han J."/>
            <person name="Sharma A."/>
            <person name="Chiniquy J."/>
            <person name="Ngan C.Y."/>
            <person name="Lipzen A."/>
            <person name="Barry K."/>
            <person name="Grigoriev I.V."/>
            <person name="Gunde-Cimerman N."/>
        </authorList>
    </citation>
    <scope>NUCLEOTIDE SEQUENCE [LARGE SCALE GENOMIC DNA]</scope>
    <source>
        <strain evidence="4 5">EXF-150</strain>
    </source>
</reference>
<dbReference type="GO" id="GO:0008270">
    <property type="term" value="F:zinc ion binding"/>
    <property type="evidence" value="ECO:0007669"/>
    <property type="project" value="InterPro"/>
</dbReference>
<dbReference type="SUPFAM" id="SSF57701">
    <property type="entry name" value="Zn2/Cys6 DNA-binding domain"/>
    <property type="match status" value="1"/>
</dbReference>
<evidence type="ECO:0000313" key="5">
    <source>
        <dbReference type="Proteomes" id="UP000030706"/>
    </source>
</evidence>
<dbReference type="InterPro" id="IPR001138">
    <property type="entry name" value="Zn2Cys6_DnaBD"/>
</dbReference>
<dbReference type="CDD" id="cd00067">
    <property type="entry name" value="GAL4"/>
    <property type="match status" value="1"/>
</dbReference>
<dbReference type="PROSITE" id="PS00463">
    <property type="entry name" value="ZN2_CY6_FUNGAL_1"/>
    <property type="match status" value="1"/>
</dbReference>
<proteinExistence type="predicted"/>
<name>A0A074X3Q4_AURPU</name>
<evidence type="ECO:0000256" key="2">
    <source>
        <dbReference type="ARBA" id="ARBA00023242"/>
    </source>
</evidence>
<dbReference type="PANTHER" id="PTHR37534">
    <property type="entry name" value="TRANSCRIPTIONAL ACTIVATOR PROTEIN UGA3"/>
    <property type="match status" value="1"/>
</dbReference>
<dbReference type="SMART" id="SM00066">
    <property type="entry name" value="GAL4"/>
    <property type="match status" value="1"/>
</dbReference>
<dbReference type="Proteomes" id="UP000030706">
    <property type="component" value="Unassembled WGS sequence"/>
</dbReference>
<dbReference type="GO" id="GO:0005634">
    <property type="term" value="C:nucleus"/>
    <property type="evidence" value="ECO:0007669"/>
    <property type="project" value="UniProtKB-SubCell"/>
</dbReference>